<evidence type="ECO:0000313" key="4">
    <source>
        <dbReference type="Proteomes" id="UP001142325"/>
    </source>
</evidence>
<reference evidence="3" key="1">
    <citation type="journal article" date="2014" name="Int. J. Syst. Evol. Microbiol.">
        <title>Complete genome sequence of Corynebacterium casei LMG S-19264T (=DSM 44701T), isolated from a smear-ripened cheese.</title>
        <authorList>
            <consortium name="US DOE Joint Genome Institute (JGI-PGF)"/>
            <person name="Walter F."/>
            <person name="Albersmeier A."/>
            <person name="Kalinowski J."/>
            <person name="Ruckert C."/>
        </authorList>
    </citation>
    <scope>NUCLEOTIDE SEQUENCE</scope>
    <source>
        <strain evidence="3">VKM Ac-1958</strain>
    </source>
</reference>
<keyword evidence="4" id="KW-1185">Reference proteome</keyword>
<feature type="compositionally biased region" description="Basic and acidic residues" evidence="1">
    <location>
        <begin position="1"/>
        <end position="13"/>
    </location>
</feature>
<evidence type="ECO:0000313" key="3">
    <source>
        <dbReference type="EMBL" id="GLK01027.1"/>
    </source>
</evidence>
<dbReference type="Proteomes" id="UP001142325">
    <property type="component" value="Unassembled WGS sequence"/>
</dbReference>
<sequence length="280" mass="29842">MSPSRDDQHDDLIYHPPPPPEPVVETEEAEPEPDPATTAVVRRSRILVVTVIAACGTLLLGAIMAIVLLSTGLISSLDRKDEGAEPRPIVAAPEPVDEAPAEPDDTVKTQAQEAAEEAARNARRTSYHPLVRTGAESCGTLCTSLVQEVGTQAGDWTVDAAWADATRDVGARDAASAGFVRGDVHGTFTVLQFASDAEAAEAAVKMRVLLGQPSYTTALFENGTGVRYDFIDAVNAVLWHPDANSDEHLPGRLYLVESPSIDAPDFSTESAFELFLSLPI</sequence>
<reference evidence="3" key="2">
    <citation type="submission" date="2023-01" db="EMBL/GenBank/DDBJ databases">
        <authorList>
            <person name="Sun Q."/>
            <person name="Evtushenko L."/>
        </authorList>
    </citation>
    <scope>NUCLEOTIDE SEQUENCE</scope>
    <source>
        <strain evidence="3">VKM Ac-1958</strain>
    </source>
</reference>
<dbReference type="RefSeq" id="WP_204938691.1">
    <property type="nucleotide sequence ID" value="NZ_BAAAUM010000001.1"/>
</dbReference>
<dbReference type="EMBL" id="BSET01000001">
    <property type="protein sequence ID" value="GLK01027.1"/>
    <property type="molecule type" value="Genomic_DNA"/>
</dbReference>
<protein>
    <submittedName>
        <fullName evidence="3">Uncharacterized protein</fullName>
    </submittedName>
</protein>
<feature type="compositionally biased region" description="Acidic residues" evidence="1">
    <location>
        <begin position="24"/>
        <end position="33"/>
    </location>
</feature>
<evidence type="ECO:0000256" key="1">
    <source>
        <dbReference type="SAM" id="MobiDB-lite"/>
    </source>
</evidence>
<keyword evidence="2" id="KW-0472">Membrane</keyword>
<gene>
    <name evidence="3" type="ORF">GCM10017596_07420</name>
</gene>
<dbReference type="AlphaFoldDB" id="A0A9W6M813"/>
<name>A0A9W6M813_9MICO</name>
<keyword evidence="2" id="KW-1133">Transmembrane helix</keyword>
<feature type="region of interest" description="Disordered" evidence="1">
    <location>
        <begin position="1"/>
        <end position="38"/>
    </location>
</feature>
<feature type="region of interest" description="Disordered" evidence="1">
    <location>
        <begin position="79"/>
        <end position="103"/>
    </location>
</feature>
<organism evidence="3 4">
    <name type="scientific">Microbacterium keratanolyticum</name>
    <dbReference type="NCBI Taxonomy" id="67574"/>
    <lineage>
        <taxon>Bacteria</taxon>
        <taxon>Bacillati</taxon>
        <taxon>Actinomycetota</taxon>
        <taxon>Actinomycetes</taxon>
        <taxon>Micrococcales</taxon>
        <taxon>Microbacteriaceae</taxon>
        <taxon>Microbacterium</taxon>
    </lineage>
</organism>
<feature type="transmembrane region" description="Helical" evidence="2">
    <location>
        <begin position="46"/>
        <end position="69"/>
    </location>
</feature>
<keyword evidence="2" id="KW-0812">Transmembrane</keyword>
<comment type="caution">
    <text evidence="3">The sequence shown here is derived from an EMBL/GenBank/DDBJ whole genome shotgun (WGS) entry which is preliminary data.</text>
</comment>
<evidence type="ECO:0000256" key="2">
    <source>
        <dbReference type="SAM" id="Phobius"/>
    </source>
</evidence>
<proteinExistence type="predicted"/>
<accession>A0A9W6M813</accession>